<dbReference type="Proteomes" id="UP000299102">
    <property type="component" value="Unassembled WGS sequence"/>
</dbReference>
<keyword evidence="3" id="KW-1185">Reference proteome</keyword>
<name>A0A4C1V7L8_EUMVA</name>
<protein>
    <submittedName>
        <fullName evidence="2">Uncharacterized protein</fullName>
    </submittedName>
</protein>
<comment type="caution">
    <text evidence="2">The sequence shown here is derived from an EMBL/GenBank/DDBJ whole genome shotgun (WGS) entry which is preliminary data.</text>
</comment>
<evidence type="ECO:0000256" key="1">
    <source>
        <dbReference type="SAM" id="MobiDB-lite"/>
    </source>
</evidence>
<gene>
    <name evidence="2" type="ORF">EVAR_13441_1</name>
</gene>
<sequence length="120" mass="13246">MARGQPCDRLELLGRSSYRQLTHSHLLLNAPPTAIVYTENSVTSRSTETVAIVAEHFYIQTDYAKYVQRVFQFTATKSSKHSVTYPKAVITSSGAASDARGAPARVTRRDGPSKLRGVLY</sequence>
<dbReference type="EMBL" id="BGZK01000286">
    <property type="protein sequence ID" value="GBP34302.1"/>
    <property type="molecule type" value="Genomic_DNA"/>
</dbReference>
<evidence type="ECO:0000313" key="3">
    <source>
        <dbReference type="Proteomes" id="UP000299102"/>
    </source>
</evidence>
<organism evidence="2 3">
    <name type="scientific">Eumeta variegata</name>
    <name type="common">Bagworm moth</name>
    <name type="synonym">Eumeta japonica</name>
    <dbReference type="NCBI Taxonomy" id="151549"/>
    <lineage>
        <taxon>Eukaryota</taxon>
        <taxon>Metazoa</taxon>
        <taxon>Ecdysozoa</taxon>
        <taxon>Arthropoda</taxon>
        <taxon>Hexapoda</taxon>
        <taxon>Insecta</taxon>
        <taxon>Pterygota</taxon>
        <taxon>Neoptera</taxon>
        <taxon>Endopterygota</taxon>
        <taxon>Lepidoptera</taxon>
        <taxon>Glossata</taxon>
        <taxon>Ditrysia</taxon>
        <taxon>Tineoidea</taxon>
        <taxon>Psychidae</taxon>
        <taxon>Oiketicinae</taxon>
        <taxon>Eumeta</taxon>
    </lineage>
</organism>
<accession>A0A4C1V7L8</accession>
<dbReference type="AlphaFoldDB" id="A0A4C1V7L8"/>
<reference evidence="2 3" key="1">
    <citation type="journal article" date="2019" name="Commun. Biol.">
        <title>The bagworm genome reveals a unique fibroin gene that provides high tensile strength.</title>
        <authorList>
            <person name="Kono N."/>
            <person name="Nakamura H."/>
            <person name="Ohtoshi R."/>
            <person name="Tomita M."/>
            <person name="Numata K."/>
            <person name="Arakawa K."/>
        </authorList>
    </citation>
    <scope>NUCLEOTIDE SEQUENCE [LARGE SCALE GENOMIC DNA]</scope>
</reference>
<feature type="region of interest" description="Disordered" evidence="1">
    <location>
        <begin position="92"/>
        <end position="112"/>
    </location>
</feature>
<evidence type="ECO:0000313" key="2">
    <source>
        <dbReference type="EMBL" id="GBP34302.1"/>
    </source>
</evidence>
<proteinExistence type="predicted"/>